<evidence type="ECO:0000313" key="1">
    <source>
        <dbReference type="EMBL" id="JAD32887.1"/>
    </source>
</evidence>
<name>A0A0A8ZDD4_ARUDO</name>
<organism evidence="1">
    <name type="scientific">Arundo donax</name>
    <name type="common">Giant reed</name>
    <name type="synonym">Donax arundinaceus</name>
    <dbReference type="NCBI Taxonomy" id="35708"/>
    <lineage>
        <taxon>Eukaryota</taxon>
        <taxon>Viridiplantae</taxon>
        <taxon>Streptophyta</taxon>
        <taxon>Embryophyta</taxon>
        <taxon>Tracheophyta</taxon>
        <taxon>Spermatophyta</taxon>
        <taxon>Magnoliopsida</taxon>
        <taxon>Liliopsida</taxon>
        <taxon>Poales</taxon>
        <taxon>Poaceae</taxon>
        <taxon>PACMAD clade</taxon>
        <taxon>Arundinoideae</taxon>
        <taxon>Arundineae</taxon>
        <taxon>Arundo</taxon>
    </lineage>
</organism>
<dbReference type="EMBL" id="GBRH01265008">
    <property type="protein sequence ID" value="JAD32887.1"/>
    <property type="molecule type" value="Transcribed_RNA"/>
</dbReference>
<proteinExistence type="predicted"/>
<reference evidence="1" key="1">
    <citation type="submission" date="2014-09" db="EMBL/GenBank/DDBJ databases">
        <authorList>
            <person name="Magalhaes I.L.F."/>
            <person name="Oliveira U."/>
            <person name="Santos F.R."/>
            <person name="Vidigal T.H.D.A."/>
            <person name="Brescovit A.D."/>
            <person name="Santos A.J."/>
        </authorList>
    </citation>
    <scope>NUCLEOTIDE SEQUENCE</scope>
    <source>
        <tissue evidence="1">Shoot tissue taken approximately 20 cm above the soil surface</tissue>
    </source>
</reference>
<sequence length="16" mass="1750">MVNHSLPIMMCICGSN</sequence>
<dbReference type="AlphaFoldDB" id="A0A0A8ZDD4"/>
<accession>A0A0A8ZDD4</accession>
<protein>
    <submittedName>
        <fullName evidence="1">Uncharacterized protein</fullName>
    </submittedName>
</protein>
<reference evidence="1" key="2">
    <citation type="journal article" date="2015" name="Data Brief">
        <title>Shoot transcriptome of the giant reed, Arundo donax.</title>
        <authorList>
            <person name="Barrero R.A."/>
            <person name="Guerrero F.D."/>
            <person name="Moolhuijzen P."/>
            <person name="Goolsby J.A."/>
            <person name="Tidwell J."/>
            <person name="Bellgard S.E."/>
            <person name="Bellgard M.I."/>
        </authorList>
    </citation>
    <scope>NUCLEOTIDE SEQUENCE</scope>
    <source>
        <tissue evidence="1">Shoot tissue taken approximately 20 cm above the soil surface</tissue>
    </source>
</reference>